<dbReference type="InterPro" id="IPR013087">
    <property type="entry name" value="Znf_C2H2_type"/>
</dbReference>
<evidence type="ECO:0000256" key="6">
    <source>
        <dbReference type="PROSITE-ProRule" id="PRU00042"/>
    </source>
</evidence>
<dbReference type="PANTHER" id="PTHR14003">
    <property type="entry name" value="TRANSCRIPTIONAL REPRESSOR PROTEIN YY"/>
    <property type="match status" value="1"/>
</dbReference>
<evidence type="ECO:0000256" key="3">
    <source>
        <dbReference type="ARBA" id="ARBA00022771"/>
    </source>
</evidence>
<dbReference type="Proteomes" id="UP001521184">
    <property type="component" value="Unassembled WGS sequence"/>
</dbReference>
<protein>
    <recommendedName>
        <fullName evidence="5">C2H2 type master regulator of conidiophore development brlA</fullName>
    </recommendedName>
</protein>
<sequence length="536" mass="59805">MYHPAVIPVDAAPHCSSVVAMLIPTSKADGISGSAFRARTSSAVPRKPSVHALKIEGMDMGQPPHSAYPSTGYLTPSSTAYDRRDSVASMQSAASCAHSFSSNNSSYYTTQMPPTPHSSREGLEDWMIIQQNGGASFDHSTAQDAHRHELDDFHSEAWPNPIAFPPKPRAFEPEHQSRPGSWVMVPPHQMNPALRVSASEGDGMVLPGSRDFPSFCESQMAPHGPRQLDPPAEIYSGSLWNTQQAAPTSSYAMSNMPAQAYEPSPVAAGFNPNFEWPIQPEAAYDLPIFPTDTPGVQPEDTIVDAEDKYNEMRSDSLDDGFGGSYEEGYSSDTSPLSRYEQAEEPLIKQEGDSDYRRDAKQYMTPVRKGSRRDSKVRASGITKRKMRTGNMLESFDTHHNGCHVEVKYQSNIQVDPKSGRYCSASGETKKQRCRFEGCVKTFARPEHLKRHENTHSKERPFPCVVPHCGRRFSRNDNRKAHYETHLKEALLGKKARNAPVSFEDLCRYLHQSEPEEEARKMIEKLQNPKSKLKSRD</sequence>
<evidence type="ECO:0000256" key="7">
    <source>
        <dbReference type="SAM" id="MobiDB-lite"/>
    </source>
</evidence>
<dbReference type="InterPro" id="IPR036236">
    <property type="entry name" value="Znf_C2H2_sf"/>
</dbReference>
<dbReference type="PANTHER" id="PTHR14003:SF19">
    <property type="entry name" value="YY2 TRANSCRIPTION FACTOR"/>
    <property type="match status" value="1"/>
</dbReference>
<dbReference type="PROSITE" id="PS50157">
    <property type="entry name" value="ZINC_FINGER_C2H2_2"/>
    <property type="match status" value="2"/>
</dbReference>
<keyword evidence="3 6" id="KW-0863">Zinc-finger</keyword>
<evidence type="ECO:0000259" key="8">
    <source>
        <dbReference type="PROSITE" id="PS50157"/>
    </source>
</evidence>
<organism evidence="9 10">
    <name type="scientific">Diplodia intermedia</name>
    <dbReference type="NCBI Taxonomy" id="856260"/>
    <lineage>
        <taxon>Eukaryota</taxon>
        <taxon>Fungi</taxon>
        <taxon>Dikarya</taxon>
        <taxon>Ascomycota</taxon>
        <taxon>Pezizomycotina</taxon>
        <taxon>Dothideomycetes</taxon>
        <taxon>Dothideomycetes incertae sedis</taxon>
        <taxon>Botryosphaeriales</taxon>
        <taxon>Botryosphaeriaceae</taxon>
        <taxon>Diplodia</taxon>
    </lineage>
</organism>
<feature type="compositionally biased region" description="Basic and acidic residues" evidence="7">
    <location>
        <begin position="513"/>
        <end position="523"/>
    </location>
</feature>
<feature type="domain" description="C2H2-type" evidence="8">
    <location>
        <begin position="431"/>
        <end position="460"/>
    </location>
</feature>
<dbReference type="EMBL" id="JAKEKT020000037">
    <property type="protein sequence ID" value="KAL1641793.1"/>
    <property type="molecule type" value="Genomic_DNA"/>
</dbReference>
<evidence type="ECO:0000313" key="10">
    <source>
        <dbReference type="Proteomes" id="UP001521184"/>
    </source>
</evidence>
<feature type="region of interest" description="Disordered" evidence="7">
    <location>
        <begin position="513"/>
        <end position="536"/>
    </location>
</feature>
<feature type="domain" description="C2H2-type" evidence="8">
    <location>
        <begin position="461"/>
        <end position="490"/>
    </location>
</feature>
<name>A0ABR3TPT3_9PEZI</name>
<dbReference type="PROSITE" id="PS00028">
    <property type="entry name" value="ZINC_FINGER_C2H2_1"/>
    <property type="match status" value="2"/>
</dbReference>
<reference evidence="9 10" key="1">
    <citation type="journal article" date="2023" name="Plant Dis.">
        <title>First Report of Diplodia intermedia Causing Canker and Dieback Diseases on Apple Trees in Canada.</title>
        <authorList>
            <person name="Ellouze W."/>
            <person name="Ilyukhin E."/>
            <person name="Sulman M."/>
            <person name="Ali S."/>
        </authorList>
    </citation>
    <scope>NUCLEOTIDE SEQUENCE [LARGE SCALE GENOMIC DNA]</scope>
    <source>
        <strain evidence="9 10">M45-28</strain>
    </source>
</reference>
<evidence type="ECO:0000256" key="1">
    <source>
        <dbReference type="ARBA" id="ARBA00022723"/>
    </source>
</evidence>
<dbReference type="Pfam" id="PF00096">
    <property type="entry name" value="zf-C2H2"/>
    <property type="match status" value="2"/>
</dbReference>
<keyword evidence="4" id="KW-0862">Zinc</keyword>
<keyword evidence="10" id="KW-1185">Reference proteome</keyword>
<dbReference type="SUPFAM" id="SSF57667">
    <property type="entry name" value="beta-beta-alpha zinc fingers"/>
    <property type="match status" value="1"/>
</dbReference>
<accession>A0ABR3TPT3</accession>
<dbReference type="Gene3D" id="3.30.160.60">
    <property type="entry name" value="Classic Zinc Finger"/>
    <property type="match status" value="2"/>
</dbReference>
<comment type="caution">
    <text evidence="9">The sequence shown here is derived from an EMBL/GenBank/DDBJ whole genome shotgun (WGS) entry which is preliminary data.</text>
</comment>
<evidence type="ECO:0000256" key="2">
    <source>
        <dbReference type="ARBA" id="ARBA00022737"/>
    </source>
</evidence>
<evidence type="ECO:0000256" key="5">
    <source>
        <dbReference type="ARBA" id="ARBA00044085"/>
    </source>
</evidence>
<proteinExistence type="predicted"/>
<evidence type="ECO:0000256" key="4">
    <source>
        <dbReference type="ARBA" id="ARBA00022833"/>
    </source>
</evidence>
<feature type="region of interest" description="Disordered" evidence="7">
    <location>
        <begin position="314"/>
        <end position="352"/>
    </location>
</feature>
<dbReference type="SMART" id="SM00355">
    <property type="entry name" value="ZnF_C2H2"/>
    <property type="match status" value="2"/>
</dbReference>
<keyword evidence="2" id="KW-0677">Repeat</keyword>
<keyword evidence="1" id="KW-0479">Metal-binding</keyword>
<gene>
    <name evidence="9" type="ORF">SLS58_005833</name>
</gene>
<evidence type="ECO:0000313" key="9">
    <source>
        <dbReference type="EMBL" id="KAL1641793.1"/>
    </source>
</evidence>